<dbReference type="InParanoid" id="F6ZT94"/>
<feature type="transmembrane region" description="Helical" evidence="1">
    <location>
        <begin position="66"/>
        <end position="84"/>
    </location>
</feature>
<reference evidence="2" key="3">
    <citation type="submission" date="2025-08" db="UniProtKB">
        <authorList>
            <consortium name="Ensembl"/>
        </authorList>
    </citation>
    <scope>IDENTIFICATION</scope>
</reference>
<feature type="transmembrane region" description="Helical" evidence="1">
    <location>
        <begin position="6"/>
        <end position="24"/>
    </location>
</feature>
<proteinExistence type="predicted"/>
<sequence>MSMTLLLGSTGSIMLAIMAMRNSVFHVHRTVAGFSVYQQPEEDIPAAVVQHRTKFKAWRSKNPSKFALGLISVNWLVAILFLIVSLSLQDCLATCECLFGFVSRSEMNVCKSPKATCLNKDPPMHANAVILSIVIWFLSVTSLVVILVRFGIDYKNFKFKVVESLRVKNNSVETASRNISSREDDLVVQNSAGRSLPTPERRFRAPTSMLLRSLRRKILSLVFVSVIFGAGTGYREIRDLISFFQSILMKDTGTQHVLNPFSSAIEIISSVVLCWVARGTQTALRSAFRAIIHALNCRPT</sequence>
<dbReference type="AlphaFoldDB" id="F6ZT94"/>
<reference evidence="2" key="2">
    <citation type="journal article" date="2008" name="Genome Biol.">
        <title>Improved genome assembly and evidence-based global gene model set for the chordate Ciona intestinalis: new insight into intron and operon populations.</title>
        <authorList>
            <person name="Satou Y."/>
            <person name="Mineta K."/>
            <person name="Ogasawara M."/>
            <person name="Sasakura Y."/>
            <person name="Shoguchi E."/>
            <person name="Ueno K."/>
            <person name="Yamada L."/>
            <person name="Matsumoto J."/>
            <person name="Wasserscheid J."/>
            <person name="Dewar K."/>
            <person name="Wiley G.B."/>
            <person name="Macmil S.L."/>
            <person name="Roe B.A."/>
            <person name="Zeller R.W."/>
            <person name="Hastings K.E."/>
            <person name="Lemaire P."/>
            <person name="Lindquist E."/>
            <person name="Endo T."/>
            <person name="Hotta K."/>
            <person name="Inaba K."/>
        </authorList>
    </citation>
    <scope>NUCLEOTIDE SEQUENCE [LARGE SCALE GENOMIC DNA]</scope>
    <source>
        <strain evidence="2">wild type</strain>
    </source>
</reference>
<keyword evidence="1" id="KW-1133">Transmembrane helix</keyword>
<evidence type="ECO:0000256" key="1">
    <source>
        <dbReference type="SAM" id="Phobius"/>
    </source>
</evidence>
<feature type="transmembrane region" description="Helical" evidence="1">
    <location>
        <begin position="128"/>
        <end position="150"/>
    </location>
</feature>
<accession>F6ZT94</accession>
<reference evidence="2" key="4">
    <citation type="submission" date="2025-09" db="UniProtKB">
        <authorList>
            <consortium name="Ensembl"/>
        </authorList>
    </citation>
    <scope>IDENTIFICATION</scope>
</reference>
<feature type="transmembrane region" description="Helical" evidence="1">
    <location>
        <begin position="218"/>
        <end position="237"/>
    </location>
</feature>
<organism evidence="2 3">
    <name type="scientific">Ciona intestinalis</name>
    <name type="common">Transparent sea squirt</name>
    <name type="synonym">Ascidia intestinalis</name>
    <dbReference type="NCBI Taxonomy" id="7719"/>
    <lineage>
        <taxon>Eukaryota</taxon>
        <taxon>Metazoa</taxon>
        <taxon>Chordata</taxon>
        <taxon>Tunicata</taxon>
        <taxon>Ascidiacea</taxon>
        <taxon>Phlebobranchia</taxon>
        <taxon>Cionidae</taxon>
        <taxon>Ciona</taxon>
    </lineage>
</organism>
<dbReference type="Ensembl" id="ENSCINT00000007864.3">
    <property type="protein sequence ID" value="ENSCINP00000007864.3"/>
    <property type="gene ID" value="ENSCING00000003816.3"/>
</dbReference>
<dbReference type="EMBL" id="EAAA01001508">
    <property type="status" value="NOT_ANNOTATED_CDS"/>
    <property type="molecule type" value="Genomic_DNA"/>
</dbReference>
<dbReference type="HOGENOM" id="CLU_927348_0_0_1"/>
<keyword evidence="1" id="KW-0472">Membrane</keyword>
<protein>
    <submittedName>
        <fullName evidence="2">Uncharacterized protein</fullName>
    </submittedName>
</protein>
<reference evidence="3" key="1">
    <citation type="journal article" date="2002" name="Science">
        <title>The draft genome of Ciona intestinalis: insights into chordate and vertebrate origins.</title>
        <authorList>
            <person name="Dehal P."/>
            <person name="Satou Y."/>
            <person name="Campbell R.K."/>
            <person name="Chapman J."/>
            <person name="Degnan B."/>
            <person name="De Tomaso A."/>
            <person name="Davidson B."/>
            <person name="Di Gregorio A."/>
            <person name="Gelpke M."/>
            <person name="Goodstein D.M."/>
            <person name="Harafuji N."/>
            <person name="Hastings K.E."/>
            <person name="Ho I."/>
            <person name="Hotta K."/>
            <person name="Huang W."/>
            <person name="Kawashima T."/>
            <person name="Lemaire P."/>
            <person name="Martinez D."/>
            <person name="Meinertzhagen I.A."/>
            <person name="Necula S."/>
            <person name="Nonaka M."/>
            <person name="Putnam N."/>
            <person name="Rash S."/>
            <person name="Saiga H."/>
            <person name="Satake M."/>
            <person name="Terry A."/>
            <person name="Yamada L."/>
            <person name="Wang H.G."/>
            <person name="Awazu S."/>
            <person name="Azumi K."/>
            <person name="Boore J."/>
            <person name="Branno M."/>
            <person name="Chin-Bow S."/>
            <person name="DeSantis R."/>
            <person name="Doyle S."/>
            <person name="Francino P."/>
            <person name="Keys D.N."/>
            <person name="Haga S."/>
            <person name="Hayashi H."/>
            <person name="Hino K."/>
            <person name="Imai K.S."/>
            <person name="Inaba K."/>
            <person name="Kano S."/>
            <person name="Kobayashi K."/>
            <person name="Kobayashi M."/>
            <person name="Lee B.I."/>
            <person name="Makabe K.W."/>
            <person name="Manohar C."/>
            <person name="Matassi G."/>
            <person name="Medina M."/>
            <person name="Mochizuki Y."/>
            <person name="Mount S."/>
            <person name="Morishita T."/>
            <person name="Miura S."/>
            <person name="Nakayama A."/>
            <person name="Nishizaka S."/>
            <person name="Nomoto H."/>
            <person name="Ohta F."/>
            <person name="Oishi K."/>
            <person name="Rigoutsos I."/>
            <person name="Sano M."/>
            <person name="Sasaki A."/>
            <person name="Sasakura Y."/>
            <person name="Shoguchi E."/>
            <person name="Shin-i T."/>
            <person name="Spagnuolo A."/>
            <person name="Stainier D."/>
            <person name="Suzuki M.M."/>
            <person name="Tassy O."/>
            <person name="Takatori N."/>
            <person name="Tokuoka M."/>
            <person name="Yagi K."/>
            <person name="Yoshizaki F."/>
            <person name="Wada S."/>
            <person name="Zhang C."/>
            <person name="Hyatt P.D."/>
            <person name="Larimer F."/>
            <person name="Detter C."/>
            <person name="Doggett N."/>
            <person name="Glavina T."/>
            <person name="Hawkins T."/>
            <person name="Richardson P."/>
            <person name="Lucas S."/>
            <person name="Kohara Y."/>
            <person name="Levine M."/>
            <person name="Satoh N."/>
            <person name="Rokhsar D.S."/>
        </authorList>
    </citation>
    <scope>NUCLEOTIDE SEQUENCE [LARGE SCALE GENOMIC DNA]</scope>
</reference>
<keyword evidence="1" id="KW-0812">Transmembrane</keyword>
<name>F6ZT94_CIOIN</name>
<keyword evidence="3" id="KW-1185">Reference proteome</keyword>
<evidence type="ECO:0000313" key="3">
    <source>
        <dbReference type="Proteomes" id="UP000008144"/>
    </source>
</evidence>
<evidence type="ECO:0000313" key="2">
    <source>
        <dbReference type="Ensembl" id="ENSCINP00000007864.3"/>
    </source>
</evidence>
<feature type="transmembrane region" description="Helical" evidence="1">
    <location>
        <begin position="257"/>
        <end position="277"/>
    </location>
</feature>
<dbReference type="Proteomes" id="UP000008144">
    <property type="component" value="Chromosome 2"/>
</dbReference>